<evidence type="ECO:0000313" key="1">
    <source>
        <dbReference type="EMBL" id="NEM97376.1"/>
    </source>
</evidence>
<evidence type="ECO:0000313" key="2">
    <source>
        <dbReference type="Proteomes" id="UP000474777"/>
    </source>
</evidence>
<organism evidence="1 2">
    <name type="scientific">Pontibacter burrus</name>
    <dbReference type="NCBI Taxonomy" id="2704466"/>
    <lineage>
        <taxon>Bacteria</taxon>
        <taxon>Pseudomonadati</taxon>
        <taxon>Bacteroidota</taxon>
        <taxon>Cytophagia</taxon>
        <taxon>Cytophagales</taxon>
        <taxon>Hymenobacteraceae</taxon>
        <taxon>Pontibacter</taxon>
    </lineage>
</organism>
<name>A0A6B3LT12_9BACT</name>
<protein>
    <submittedName>
        <fullName evidence="1">Uncharacterized protein</fullName>
    </submittedName>
</protein>
<gene>
    <name evidence="1" type="ORF">GXP69_06690</name>
</gene>
<accession>A0A6B3LT12</accession>
<sequence length="104" mass="11774">MDSIFWTAYSNDERHAAINKLQHVVSAYGDIVDTTFFSDISLNIKIEIEESRIDNLYDALRTIVGIDKFEHLDSNSKKERVVFLNITFNKGTGNLKIEVPAVPG</sequence>
<dbReference type="Proteomes" id="UP000474777">
    <property type="component" value="Unassembled WGS sequence"/>
</dbReference>
<comment type="caution">
    <text evidence="1">The sequence shown here is derived from an EMBL/GenBank/DDBJ whole genome shotgun (WGS) entry which is preliminary data.</text>
</comment>
<proteinExistence type="predicted"/>
<keyword evidence="2" id="KW-1185">Reference proteome</keyword>
<dbReference type="EMBL" id="JAAGWD010000002">
    <property type="protein sequence ID" value="NEM97376.1"/>
    <property type="molecule type" value="Genomic_DNA"/>
</dbReference>
<dbReference type="AlphaFoldDB" id="A0A6B3LT12"/>
<reference evidence="1 2" key="1">
    <citation type="submission" date="2020-02" db="EMBL/GenBank/DDBJ databases">
        <authorList>
            <person name="Kim M.K."/>
        </authorList>
    </citation>
    <scope>NUCLEOTIDE SEQUENCE [LARGE SCALE GENOMIC DNA]</scope>
    <source>
        <strain evidence="1 2">BT327</strain>
    </source>
</reference>
<dbReference type="RefSeq" id="WP_163913661.1">
    <property type="nucleotide sequence ID" value="NZ_JAAGWD010000002.1"/>
</dbReference>